<comment type="caution">
    <text evidence="1">The sequence shown here is derived from an EMBL/GenBank/DDBJ whole genome shotgun (WGS) entry which is preliminary data.</text>
</comment>
<evidence type="ECO:0000313" key="1">
    <source>
        <dbReference type="EMBL" id="KAF7196638.1"/>
    </source>
</evidence>
<dbReference type="Proteomes" id="UP000660729">
    <property type="component" value="Unassembled WGS sequence"/>
</dbReference>
<proteinExistence type="predicted"/>
<dbReference type="AlphaFoldDB" id="A0A8H6RSR1"/>
<reference evidence="1" key="1">
    <citation type="submission" date="2020-04" db="EMBL/GenBank/DDBJ databases">
        <title>Draft genome resource of the tomato pathogen Pseudocercospora fuligena.</title>
        <authorList>
            <person name="Zaccaron A."/>
        </authorList>
    </citation>
    <scope>NUCLEOTIDE SEQUENCE</scope>
    <source>
        <strain evidence="1">PF001</strain>
    </source>
</reference>
<protein>
    <submittedName>
        <fullName evidence="1">Uncharacterized protein</fullName>
    </submittedName>
</protein>
<accession>A0A8H6RSR1</accession>
<keyword evidence="2" id="KW-1185">Reference proteome</keyword>
<gene>
    <name evidence="1" type="ORF">HII31_02008</name>
</gene>
<organism evidence="1 2">
    <name type="scientific">Pseudocercospora fuligena</name>
    <dbReference type="NCBI Taxonomy" id="685502"/>
    <lineage>
        <taxon>Eukaryota</taxon>
        <taxon>Fungi</taxon>
        <taxon>Dikarya</taxon>
        <taxon>Ascomycota</taxon>
        <taxon>Pezizomycotina</taxon>
        <taxon>Dothideomycetes</taxon>
        <taxon>Dothideomycetidae</taxon>
        <taxon>Mycosphaerellales</taxon>
        <taxon>Mycosphaerellaceae</taxon>
        <taxon>Pseudocercospora</taxon>
    </lineage>
</organism>
<evidence type="ECO:0000313" key="2">
    <source>
        <dbReference type="Proteomes" id="UP000660729"/>
    </source>
</evidence>
<dbReference type="EMBL" id="JABCIY010000024">
    <property type="protein sequence ID" value="KAF7196638.1"/>
    <property type="molecule type" value="Genomic_DNA"/>
</dbReference>
<name>A0A8H6RSR1_9PEZI</name>
<sequence>MSTPLTLNQLLDHLPKELHDRIYIETFCTPSYEIYIDRSWRPPSIAYVNRSMRKKFYCIHKFILPDQETFDAWSHSHRGLWRDVRKIRFEIIEPRVQGMKGGEYFEMEHGIIASYLL</sequence>
<dbReference type="OrthoDB" id="3650741at2759"/>